<dbReference type="Gene3D" id="3.10.105.10">
    <property type="entry name" value="Dipeptide-binding Protein, Domain 3"/>
    <property type="match status" value="1"/>
</dbReference>
<proteinExistence type="predicted"/>
<dbReference type="GO" id="GO:0042597">
    <property type="term" value="C:periplasmic space"/>
    <property type="evidence" value="ECO:0007669"/>
    <property type="project" value="UniProtKB-ARBA"/>
</dbReference>
<dbReference type="PANTHER" id="PTHR30290:SF65">
    <property type="entry name" value="MONOACYL PHOSPHATIDYLINOSITOL TETRAMANNOSIDE-BINDING PROTEIN LPQW-RELATED"/>
    <property type="match status" value="1"/>
</dbReference>
<accession>A0A8J3GQY3</accession>
<dbReference type="SUPFAM" id="SSF53850">
    <property type="entry name" value="Periplasmic binding protein-like II"/>
    <property type="match status" value="1"/>
</dbReference>
<dbReference type="Pfam" id="PF00496">
    <property type="entry name" value="SBP_bac_5"/>
    <property type="match status" value="1"/>
</dbReference>
<dbReference type="InterPro" id="IPR030678">
    <property type="entry name" value="Peptide/Ni-bd"/>
</dbReference>
<organism evidence="3 4">
    <name type="scientific">Pseudolysinimonas yzui</name>
    <dbReference type="NCBI Taxonomy" id="2708254"/>
    <lineage>
        <taxon>Bacteria</taxon>
        <taxon>Bacillati</taxon>
        <taxon>Actinomycetota</taxon>
        <taxon>Actinomycetes</taxon>
        <taxon>Micrococcales</taxon>
        <taxon>Microbacteriaceae</taxon>
        <taxon>Pseudolysinimonas</taxon>
    </lineage>
</organism>
<evidence type="ECO:0000313" key="4">
    <source>
        <dbReference type="Proteomes" id="UP000617531"/>
    </source>
</evidence>
<comment type="caution">
    <text evidence="3">The sequence shown here is derived from an EMBL/GenBank/DDBJ whole genome shotgun (WGS) entry which is preliminary data.</text>
</comment>
<dbReference type="Proteomes" id="UP000617531">
    <property type="component" value="Unassembled WGS sequence"/>
</dbReference>
<dbReference type="Gene3D" id="3.40.190.10">
    <property type="entry name" value="Periplasmic binding protein-like II"/>
    <property type="match status" value="1"/>
</dbReference>
<dbReference type="PIRSF" id="PIRSF002741">
    <property type="entry name" value="MppA"/>
    <property type="match status" value="1"/>
</dbReference>
<dbReference type="GO" id="GO:0015833">
    <property type="term" value="P:peptide transport"/>
    <property type="evidence" value="ECO:0007669"/>
    <property type="project" value="TreeGrafter"/>
</dbReference>
<dbReference type="EMBL" id="BNAI01000003">
    <property type="protein sequence ID" value="GHF18094.1"/>
    <property type="molecule type" value="Genomic_DNA"/>
</dbReference>
<dbReference type="AlphaFoldDB" id="A0A8J3GQY3"/>
<evidence type="ECO:0000259" key="2">
    <source>
        <dbReference type="Pfam" id="PF00496"/>
    </source>
</evidence>
<keyword evidence="3" id="KW-0449">Lipoprotein</keyword>
<keyword evidence="1" id="KW-0732">Signal</keyword>
<evidence type="ECO:0000256" key="1">
    <source>
        <dbReference type="SAM" id="SignalP"/>
    </source>
</evidence>
<reference evidence="3" key="1">
    <citation type="journal article" date="2014" name="Int. J. Syst. Evol. Microbiol.">
        <title>Complete genome sequence of Corynebacterium casei LMG S-19264T (=DSM 44701T), isolated from a smear-ripened cheese.</title>
        <authorList>
            <consortium name="US DOE Joint Genome Institute (JGI-PGF)"/>
            <person name="Walter F."/>
            <person name="Albersmeier A."/>
            <person name="Kalinowski J."/>
            <person name="Ruckert C."/>
        </authorList>
    </citation>
    <scope>NUCLEOTIDE SEQUENCE</scope>
    <source>
        <strain evidence="3">CGMCC 1.16548</strain>
    </source>
</reference>
<keyword evidence="4" id="KW-1185">Reference proteome</keyword>
<reference evidence="3" key="2">
    <citation type="submission" date="2020-09" db="EMBL/GenBank/DDBJ databases">
        <authorList>
            <person name="Sun Q."/>
            <person name="Zhou Y."/>
        </authorList>
    </citation>
    <scope>NUCLEOTIDE SEQUENCE</scope>
    <source>
        <strain evidence="3">CGMCC 1.16548</strain>
    </source>
</reference>
<dbReference type="GO" id="GO:1904680">
    <property type="term" value="F:peptide transmembrane transporter activity"/>
    <property type="evidence" value="ECO:0007669"/>
    <property type="project" value="TreeGrafter"/>
</dbReference>
<name>A0A8J3GQY3_9MICO</name>
<dbReference type="GO" id="GO:0043190">
    <property type="term" value="C:ATP-binding cassette (ABC) transporter complex"/>
    <property type="evidence" value="ECO:0007669"/>
    <property type="project" value="InterPro"/>
</dbReference>
<dbReference type="InterPro" id="IPR039424">
    <property type="entry name" value="SBP_5"/>
</dbReference>
<feature type="domain" description="Solute-binding protein family 5" evidence="2">
    <location>
        <begin position="91"/>
        <end position="507"/>
    </location>
</feature>
<feature type="signal peptide" evidence="1">
    <location>
        <begin position="1"/>
        <end position="31"/>
    </location>
</feature>
<gene>
    <name evidence="3" type="ORF">GCM10011600_18780</name>
</gene>
<feature type="chain" id="PRO_5035327590" evidence="1">
    <location>
        <begin position="32"/>
        <end position="605"/>
    </location>
</feature>
<evidence type="ECO:0000313" key="3">
    <source>
        <dbReference type="EMBL" id="GHF18094.1"/>
    </source>
</evidence>
<sequence length="605" mass="64405">MHLPTTALRITAAAVGAALLLSGCTTSTVVAGSEVGVAVAEPFTSLNPATSYGRSSATNADVAWLTGGAFAYYDDAYRLVEDHSFGTAQIVAEDPLTVRYQVSADARWSDGTPVDAADLLLAWAADSGVLNTPDFDDSEYVDPETGRYTDDFPDDVVFFDGRIGGGLEHATQTPQLGDDGRTLFVHFDEYVPTWQTALAPGIPAHVLQTVATGRDYEDADSAQDDLVAAIVDRDADALGALARTWNDAYNIDETAGDRTPEDATLLLSAGPYIVTAIDAEGVTLDANPEYRGDRRPTIETIQVRYSPEPLETVRLLADGEVDIATVVPTEDTASALLDVDGVSVVAGTDSRIEHLDLQFADSRTGVFTDPRVRQAFLHVVPRQQILDAVVTPVQPDAMLLDSFLLRPGADGYADAIAENGSADYATTDVDAAADLLAEANVTAPTVCLLFDPASDRRLEEFALIQKSAARAGFSVTDCSSPDWQGLLGVAGAYDAALFAWDTTRLGPGAAGAIFRSDSALANFTRYANPDVDALVDELARATDPGDQARIATEIDTHLYQDAYGLPLYAYPTLTAVSSDVENVTRSPLARGVFWNAWEWAPASSE</sequence>
<dbReference type="PANTHER" id="PTHR30290">
    <property type="entry name" value="PERIPLASMIC BINDING COMPONENT OF ABC TRANSPORTER"/>
    <property type="match status" value="1"/>
</dbReference>
<protein>
    <submittedName>
        <fullName evidence="3">Putative lipoprotein</fullName>
    </submittedName>
</protein>
<dbReference type="InterPro" id="IPR000914">
    <property type="entry name" value="SBP_5_dom"/>
</dbReference>